<dbReference type="GO" id="GO:0000967">
    <property type="term" value="P:rRNA 5'-end processing"/>
    <property type="evidence" value="ECO:0007669"/>
    <property type="project" value="UniProtKB-UniRule"/>
</dbReference>
<keyword evidence="3 5" id="KW-0540">Nuclease</keyword>
<dbReference type="InterPro" id="IPR005227">
    <property type="entry name" value="YqgF"/>
</dbReference>
<keyword evidence="8" id="KW-1185">Reference proteome</keyword>
<comment type="caution">
    <text evidence="7">The sequence shown here is derived from an EMBL/GenBank/DDBJ whole genome shotgun (WGS) entry which is preliminary data.</text>
</comment>
<feature type="domain" description="YqgF/RNase H-like" evidence="6">
    <location>
        <begin position="6"/>
        <end position="106"/>
    </location>
</feature>
<dbReference type="GO" id="GO:0004518">
    <property type="term" value="F:nuclease activity"/>
    <property type="evidence" value="ECO:0007669"/>
    <property type="project" value="UniProtKB-KW"/>
</dbReference>
<name>A0A934R513_9BACT</name>
<gene>
    <name evidence="7" type="primary">ruvX</name>
    <name evidence="7" type="ORF">JIN81_00255</name>
</gene>
<dbReference type="PANTHER" id="PTHR33317:SF4">
    <property type="entry name" value="POLYNUCLEOTIDYL TRANSFERASE, RIBONUCLEASE H-LIKE SUPERFAMILY PROTEIN"/>
    <property type="match status" value="1"/>
</dbReference>
<dbReference type="GO" id="GO:0016788">
    <property type="term" value="F:hydrolase activity, acting on ester bonds"/>
    <property type="evidence" value="ECO:0007669"/>
    <property type="project" value="UniProtKB-UniRule"/>
</dbReference>
<accession>A0A934R513</accession>
<dbReference type="HAMAP" id="MF_00651">
    <property type="entry name" value="Nuclease_YqgF"/>
    <property type="match status" value="1"/>
</dbReference>
<dbReference type="InterPro" id="IPR006641">
    <property type="entry name" value="YqgF/RNaseH-like_dom"/>
</dbReference>
<dbReference type="Pfam" id="PF03652">
    <property type="entry name" value="RuvX"/>
    <property type="match status" value="1"/>
</dbReference>
<evidence type="ECO:0000256" key="2">
    <source>
        <dbReference type="ARBA" id="ARBA00022517"/>
    </source>
</evidence>
<dbReference type="EC" id="3.1.-.-" evidence="5"/>
<dbReference type="Proteomes" id="UP000658278">
    <property type="component" value="Unassembled WGS sequence"/>
</dbReference>
<dbReference type="InterPro" id="IPR012337">
    <property type="entry name" value="RNaseH-like_sf"/>
</dbReference>
<keyword evidence="2 5" id="KW-0690">Ribosome biogenesis</keyword>
<comment type="function">
    <text evidence="5">Could be a nuclease involved in processing of the 5'-end of pre-16S rRNA.</text>
</comment>
<proteinExistence type="inferred from homology"/>
<evidence type="ECO:0000256" key="3">
    <source>
        <dbReference type="ARBA" id="ARBA00022722"/>
    </source>
</evidence>
<protein>
    <recommendedName>
        <fullName evidence="5">Putative pre-16S rRNA nuclease</fullName>
        <ecNumber evidence="5">3.1.-.-</ecNumber>
    </recommendedName>
</protein>
<sequence>MNPDLHPALGIDYGDARFGIAATDPLGILAHPVETIDVRKVDPIERIAALVEDRGIKILVVGLPLNLDGEEGPASLKVRHFANKLKKRLPGLPLEYVDESMTTVDAAHKLREAGRNAKKQKAIIDQAAAVEILNHWLNP</sequence>
<evidence type="ECO:0000256" key="5">
    <source>
        <dbReference type="HAMAP-Rule" id="MF_00651"/>
    </source>
</evidence>
<dbReference type="GO" id="GO:0005829">
    <property type="term" value="C:cytosol"/>
    <property type="evidence" value="ECO:0007669"/>
    <property type="project" value="TreeGrafter"/>
</dbReference>
<comment type="subcellular location">
    <subcellularLocation>
        <location evidence="5">Cytoplasm</location>
    </subcellularLocation>
</comment>
<comment type="similarity">
    <text evidence="5">Belongs to the YqgF HJR family.</text>
</comment>
<evidence type="ECO:0000313" key="8">
    <source>
        <dbReference type="Proteomes" id="UP000658278"/>
    </source>
</evidence>
<keyword evidence="1 5" id="KW-0963">Cytoplasm</keyword>
<dbReference type="PANTHER" id="PTHR33317">
    <property type="entry name" value="POLYNUCLEOTIDYL TRANSFERASE, RIBONUCLEASE H-LIKE SUPERFAMILY PROTEIN"/>
    <property type="match status" value="1"/>
</dbReference>
<keyword evidence="4 5" id="KW-0378">Hydrolase</keyword>
<dbReference type="SMART" id="SM00732">
    <property type="entry name" value="YqgFc"/>
    <property type="match status" value="1"/>
</dbReference>
<evidence type="ECO:0000313" key="7">
    <source>
        <dbReference type="EMBL" id="MBK1825434.1"/>
    </source>
</evidence>
<dbReference type="InterPro" id="IPR037027">
    <property type="entry name" value="YqgF/RNaseH-like_dom_sf"/>
</dbReference>
<dbReference type="EMBL" id="JAENII010000001">
    <property type="protein sequence ID" value="MBK1825434.1"/>
    <property type="molecule type" value="Genomic_DNA"/>
</dbReference>
<dbReference type="CDD" id="cd16964">
    <property type="entry name" value="YqgF"/>
    <property type="match status" value="1"/>
</dbReference>
<evidence type="ECO:0000256" key="4">
    <source>
        <dbReference type="ARBA" id="ARBA00022801"/>
    </source>
</evidence>
<evidence type="ECO:0000259" key="6">
    <source>
        <dbReference type="SMART" id="SM00732"/>
    </source>
</evidence>
<dbReference type="NCBIfam" id="TIGR00250">
    <property type="entry name" value="RNAse_H_YqgF"/>
    <property type="match status" value="1"/>
</dbReference>
<reference evidence="7" key="1">
    <citation type="submission" date="2021-01" db="EMBL/GenBank/DDBJ databases">
        <title>Modified the classification status of verrucomicrobia.</title>
        <authorList>
            <person name="Feng X."/>
        </authorList>
    </citation>
    <scope>NUCLEOTIDE SEQUENCE</scope>
    <source>
        <strain evidence="7">KCTC 22201</strain>
    </source>
</reference>
<evidence type="ECO:0000256" key="1">
    <source>
        <dbReference type="ARBA" id="ARBA00022490"/>
    </source>
</evidence>
<dbReference type="SUPFAM" id="SSF53098">
    <property type="entry name" value="Ribonuclease H-like"/>
    <property type="match status" value="1"/>
</dbReference>
<dbReference type="AlphaFoldDB" id="A0A934R513"/>
<organism evidence="7 8">
    <name type="scientific">Haloferula rosea</name>
    <dbReference type="NCBI Taxonomy" id="490093"/>
    <lineage>
        <taxon>Bacteria</taxon>
        <taxon>Pseudomonadati</taxon>
        <taxon>Verrucomicrobiota</taxon>
        <taxon>Verrucomicrobiia</taxon>
        <taxon>Verrucomicrobiales</taxon>
        <taxon>Verrucomicrobiaceae</taxon>
        <taxon>Haloferula</taxon>
    </lineage>
</organism>
<dbReference type="RefSeq" id="WP_200275027.1">
    <property type="nucleotide sequence ID" value="NZ_JAENII010000001.1"/>
</dbReference>
<dbReference type="Gene3D" id="3.30.420.140">
    <property type="entry name" value="YqgF/RNase H-like domain"/>
    <property type="match status" value="1"/>
</dbReference>